<feature type="domain" description="EGF-like" evidence="8">
    <location>
        <begin position="730"/>
        <end position="769"/>
    </location>
</feature>
<comment type="caution">
    <text evidence="9">The sequence shown here is derived from an EMBL/GenBank/DDBJ whole genome shotgun (WGS) entry which is preliminary data.</text>
</comment>
<evidence type="ECO:0000256" key="3">
    <source>
        <dbReference type="PROSITE-ProRule" id="PRU00122"/>
    </source>
</evidence>
<dbReference type="InterPro" id="IPR013320">
    <property type="entry name" value="ConA-like_dom_sf"/>
</dbReference>
<feature type="compositionally biased region" description="Low complexity" evidence="4">
    <location>
        <begin position="1563"/>
        <end position="1578"/>
    </location>
</feature>
<feature type="disulfide bond" evidence="2">
    <location>
        <begin position="345"/>
        <end position="354"/>
    </location>
</feature>
<keyword evidence="1 2" id="KW-1015">Disulfide bond</keyword>
<evidence type="ECO:0000256" key="1">
    <source>
        <dbReference type="ARBA" id="ARBA00023157"/>
    </source>
</evidence>
<dbReference type="Gene3D" id="2.60.120.1000">
    <property type="match status" value="1"/>
</dbReference>
<accession>A0AAD4N4B3</accession>
<feature type="domain" description="Laminin G" evidence="7">
    <location>
        <begin position="557"/>
        <end position="729"/>
    </location>
</feature>
<dbReference type="EMBL" id="JAKKPZ010000024">
    <property type="protein sequence ID" value="KAI1710821.1"/>
    <property type="molecule type" value="Genomic_DNA"/>
</dbReference>
<feature type="region of interest" description="Disordered" evidence="4">
    <location>
        <begin position="1539"/>
        <end position="1607"/>
    </location>
</feature>
<feature type="domain" description="Laminin G" evidence="7">
    <location>
        <begin position="776"/>
        <end position="1013"/>
    </location>
</feature>
<evidence type="ECO:0000259" key="7">
    <source>
        <dbReference type="PROSITE" id="PS50025"/>
    </source>
</evidence>
<feature type="disulfide bond" evidence="2">
    <location>
        <begin position="738"/>
        <end position="755"/>
    </location>
</feature>
<feature type="disulfide bond" evidence="3">
    <location>
        <begin position="702"/>
        <end position="729"/>
    </location>
</feature>
<dbReference type="PROSITE" id="PS01186">
    <property type="entry name" value="EGF_2"/>
    <property type="match status" value="1"/>
</dbReference>
<protein>
    <submittedName>
        <fullName evidence="9">Laminin G domain-containing protein</fullName>
    </submittedName>
</protein>
<feature type="compositionally biased region" description="Polar residues" evidence="4">
    <location>
        <begin position="1540"/>
        <end position="1560"/>
    </location>
</feature>
<keyword evidence="10" id="KW-1185">Reference proteome</keyword>
<reference evidence="9" key="1">
    <citation type="submission" date="2022-01" db="EMBL/GenBank/DDBJ databases">
        <title>Genome Sequence Resource for Two Populations of Ditylenchus destructor, the Migratory Endoparasitic Phytonematode.</title>
        <authorList>
            <person name="Zhang H."/>
            <person name="Lin R."/>
            <person name="Xie B."/>
        </authorList>
    </citation>
    <scope>NUCLEOTIDE SEQUENCE</scope>
    <source>
        <strain evidence="9">BazhouSP</strain>
    </source>
</reference>
<feature type="compositionally biased region" description="Basic and acidic residues" evidence="4">
    <location>
        <begin position="1442"/>
        <end position="1456"/>
    </location>
</feature>
<evidence type="ECO:0000256" key="6">
    <source>
        <dbReference type="SAM" id="SignalP"/>
    </source>
</evidence>
<evidence type="ECO:0000256" key="4">
    <source>
        <dbReference type="SAM" id="MobiDB-lite"/>
    </source>
</evidence>
<dbReference type="PROSITE" id="PS50025">
    <property type="entry name" value="LAM_G_DOMAIN"/>
    <property type="match status" value="2"/>
</dbReference>
<feature type="chain" id="PRO_5042274504" evidence="6">
    <location>
        <begin position="30"/>
        <end position="1607"/>
    </location>
</feature>
<dbReference type="SMART" id="SM00282">
    <property type="entry name" value="LamG"/>
    <property type="match status" value="2"/>
</dbReference>
<feature type="signal peptide" evidence="6">
    <location>
        <begin position="1"/>
        <end position="29"/>
    </location>
</feature>
<dbReference type="SMART" id="SM00181">
    <property type="entry name" value="EGF"/>
    <property type="match status" value="3"/>
</dbReference>
<proteinExistence type="predicted"/>
<evidence type="ECO:0000256" key="2">
    <source>
        <dbReference type="PROSITE-ProRule" id="PRU00076"/>
    </source>
</evidence>
<comment type="caution">
    <text evidence="2">Lacks conserved residue(s) required for the propagation of feature annotation.</text>
</comment>
<evidence type="ECO:0000313" key="10">
    <source>
        <dbReference type="Proteomes" id="UP001201812"/>
    </source>
</evidence>
<sequence>MRRLKHSNLLILFHILFLIFSLNPFSVIAESKQSNADDEPYVVNLQSSNSSVHFHQKYPWVLQGIFVKDVPLHKWQVELKYNTWSERGRLFTIVADSPQKFTVFTLEVSLFNGMVNLKLTDEDDKILMNEDTPTTIITDVPHEGTVGLEIDAENSVINFNENIYIIGGKLFISEEQHDLEMKLFLGKYRDSTPSVIGCIELLNFGDLSASKKEIPEVVSTIDVSLNCPGTDQDGRSDESEKVFKLDTSLEAKNNTAIFEDNYLAQNQDIQDSELPSENASVLNDPTNDEGYNLTVPNEPEPAMPIVPRPPARRPELSCQPGEKTQCDNYQPCIHERDAEDFKCVCHEGYGGRYCQFSLFPRTCSDAFDFHGATKSGVYEIDVDGSGPLLATHIECRLTPTIYPNDTPGEKVVSIVSHNLHNGTLVRSPVDKHSKYFPVIYKLFSPAQLKALMERSNDCSQTIRYVCDNSPLNFDHNMTWFEAISDENARLNKLGSKEKDYNCDHISQPGVDENIFIGTDAGISAVYLRKNDPEGTAHMTLGELKCKREHGKSEDYSLTLMAETSSVHLFFDGSDKPLHEIEFDFRTNQKEIGALFSGKSKDDSQMEMQISLKMGHRLELIVTSHDETQNITKTNISTMSQTKLNDLQWHRVLVEVYRGEIRLAIDNTNSFLMIPFSLPSSLNFTFGSTANENGEVTTGWTGCIRNFRVNGRLQSASGKLSLSENAARGCPNRCAAHSCEQDSRCIQHFDTDEISCECKNIHIHKGERCEKNVNKNSDVSFHDGAGYLKYLDEQLPGNPLNSGIVFSFRTDQKDALLVYAHDQYDNIIQVHLADEYRIVLTLNNESEILRCTVYATGNREFNDMRWIQIIVEQYEDRVSLSVDDNVCEITGKHFLAQQKIAAYTGELEDAILPPQSAGPVVAVKPYNVFFVGGVPSVQTRNIHKSATVKDLHSPQSGHSPYAQNRIKRERIAYYVTDIPSLLGCMRGVMVNGASLNLRKGGIRPADPDAIRVGCYNDCDSLVCHNGGHCTVHWQNYDPFNRELTGCDCTKTSYDGPNCLKGEIIYPKLSSYIKLFEDTGVTFTGDSSIVFDMTEPKRFFLHESTDQLYKFAFSPAETNPENDQHLSTVYFSDGREFHVIIAKNGSVITSIYNSNGQPHHSLIFPHNHTDGYRHFFQATFSIHSPISDEAKEDYAGHNIFTDSDNARSLISPDEMLIHRREAGLITTDGPHNNSTSAESIQQTEAPQEIGVELYQGCMSNIEIDFKRNEAVHFRPLVYYNKPKELYYKSVRNDPRNARILDSAQCAGFKVVGALPTQQRDVQFPIWEAPSFPLPFDDELEAAMNAVPANQDIILPWWLWLVLLLVLWLILFIMLCCCLRMHCGRSRKNRGSSAGKHPNVEERVILHQANNGKPVMNSPIRLIYRSPHEQNKENGHPTYFVFPDKAPEEHPPEVPDHLPHSHPYRPHPIKQTSVDPPSISPSAPSTSTSPKESVSESSTLYYTAQEYPYASDNSSGLDDFEDVDSVLAHGFDEGNILTDDTSRTVTIDRSNPSRMSSFGTNDQPRGRSPVQGSPRRSSSRSPTRKDSSSHGSHALHGSRLAISMINQRPL</sequence>
<keyword evidence="5" id="KW-0812">Transmembrane</keyword>
<keyword evidence="6" id="KW-0732">Signal</keyword>
<dbReference type="PANTHER" id="PTHR15036:SF94">
    <property type="entry name" value="INTESTINAL NEUREXIN-LIKE"/>
    <property type="match status" value="1"/>
</dbReference>
<dbReference type="Pfam" id="PF02210">
    <property type="entry name" value="Laminin_G_2"/>
    <property type="match status" value="2"/>
</dbReference>
<feature type="transmembrane region" description="Helical" evidence="5">
    <location>
        <begin position="1354"/>
        <end position="1376"/>
    </location>
</feature>
<evidence type="ECO:0000259" key="8">
    <source>
        <dbReference type="PROSITE" id="PS50026"/>
    </source>
</evidence>
<feature type="region of interest" description="Disordered" evidence="4">
    <location>
        <begin position="1426"/>
        <end position="1494"/>
    </location>
</feature>
<keyword evidence="5" id="KW-1133">Transmembrane helix</keyword>
<keyword evidence="2" id="KW-0245">EGF-like domain</keyword>
<dbReference type="PROSITE" id="PS50026">
    <property type="entry name" value="EGF_3"/>
    <property type="match status" value="2"/>
</dbReference>
<evidence type="ECO:0000256" key="5">
    <source>
        <dbReference type="SAM" id="Phobius"/>
    </source>
</evidence>
<dbReference type="InterPro" id="IPR001791">
    <property type="entry name" value="Laminin_G"/>
</dbReference>
<dbReference type="InterPro" id="IPR000742">
    <property type="entry name" value="EGF"/>
</dbReference>
<gene>
    <name evidence="9" type="ORF">DdX_10521</name>
</gene>
<dbReference type="InterPro" id="IPR050372">
    <property type="entry name" value="Neurexin-related_CASP"/>
</dbReference>
<dbReference type="PANTHER" id="PTHR15036">
    <property type="entry name" value="PIKACHURIN-LIKE PROTEIN"/>
    <property type="match status" value="1"/>
</dbReference>
<feature type="compositionally biased region" description="Low complexity" evidence="4">
    <location>
        <begin position="1586"/>
        <end position="1595"/>
    </location>
</feature>
<dbReference type="PROSITE" id="PS00022">
    <property type="entry name" value="EGF_1"/>
    <property type="match status" value="1"/>
</dbReference>
<dbReference type="SUPFAM" id="SSF49899">
    <property type="entry name" value="Concanavalin A-like lectins/glucanases"/>
    <property type="match status" value="2"/>
</dbReference>
<keyword evidence="5" id="KW-0472">Membrane</keyword>
<feature type="compositionally biased region" description="Low complexity" evidence="4">
    <location>
        <begin position="1470"/>
        <end position="1494"/>
    </location>
</feature>
<evidence type="ECO:0000313" key="9">
    <source>
        <dbReference type="EMBL" id="KAI1710821.1"/>
    </source>
</evidence>
<dbReference type="CDD" id="cd00110">
    <property type="entry name" value="LamG"/>
    <property type="match status" value="2"/>
</dbReference>
<dbReference type="Gene3D" id="2.60.120.200">
    <property type="match status" value="2"/>
</dbReference>
<name>A0AAD4N4B3_9BILA</name>
<feature type="disulfide bond" evidence="2">
    <location>
        <begin position="326"/>
        <end position="343"/>
    </location>
</feature>
<feature type="domain" description="EGF-like" evidence="8">
    <location>
        <begin position="314"/>
        <end position="355"/>
    </location>
</feature>
<organism evidence="9 10">
    <name type="scientific">Ditylenchus destructor</name>
    <dbReference type="NCBI Taxonomy" id="166010"/>
    <lineage>
        <taxon>Eukaryota</taxon>
        <taxon>Metazoa</taxon>
        <taxon>Ecdysozoa</taxon>
        <taxon>Nematoda</taxon>
        <taxon>Chromadorea</taxon>
        <taxon>Rhabditida</taxon>
        <taxon>Tylenchina</taxon>
        <taxon>Tylenchomorpha</taxon>
        <taxon>Sphaerularioidea</taxon>
        <taxon>Anguinidae</taxon>
        <taxon>Anguininae</taxon>
        <taxon>Ditylenchus</taxon>
    </lineage>
</organism>
<dbReference type="Proteomes" id="UP001201812">
    <property type="component" value="Unassembled WGS sequence"/>
</dbReference>